<dbReference type="AlphaFoldDB" id="A0AAV2D9V1"/>
<accession>A0AAV2D9V1</accession>
<gene>
    <name evidence="1" type="ORF">LTRI10_LOCUS12315</name>
</gene>
<dbReference type="Proteomes" id="UP001497516">
    <property type="component" value="Chromosome 2"/>
</dbReference>
<sequence length="66" mass="7245">MPSTGVHVPLPILPLSLGRCGCHHFTPFLYRALRLSSALRPLLRPSLSAVFVSYFISPCRCLPSPP</sequence>
<protein>
    <submittedName>
        <fullName evidence="1">Uncharacterized protein</fullName>
    </submittedName>
</protein>
<dbReference type="EMBL" id="OZ034815">
    <property type="protein sequence ID" value="CAL1370005.1"/>
    <property type="molecule type" value="Genomic_DNA"/>
</dbReference>
<organism evidence="1 2">
    <name type="scientific">Linum trigynum</name>
    <dbReference type="NCBI Taxonomy" id="586398"/>
    <lineage>
        <taxon>Eukaryota</taxon>
        <taxon>Viridiplantae</taxon>
        <taxon>Streptophyta</taxon>
        <taxon>Embryophyta</taxon>
        <taxon>Tracheophyta</taxon>
        <taxon>Spermatophyta</taxon>
        <taxon>Magnoliopsida</taxon>
        <taxon>eudicotyledons</taxon>
        <taxon>Gunneridae</taxon>
        <taxon>Pentapetalae</taxon>
        <taxon>rosids</taxon>
        <taxon>fabids</taxon>
        <taxon>Malpighiales</taxon>
        <taxon>Linaceae</taxon>
        <taxon>Linum</taxon>
    </lineage>
</organism>
<evidence type="ECO:0000313" key="2">
    <source>
        <dbReference type="Proteomes" id="UP001497516"/>
    </source>
</evidence>
<proteinExistence type="predicted"/>
<evidence type="ECO:0000313" key="1">
    <source>
        <dbReference type="EMBL" id="CAL1370005.1"/>
    </source>
</evidence>
<keyword evidence="2" id="KW-1185">Reference proteome</keyword>
<name>A0AAV2D9V1_9ROSI</name>
<reference evidence="1 2" key="1">
    <citation type="submission" date="2024-04" db="EMBL/GenBank/DDBJ databases">
        <authorList>
            <person name="Fracassetti M."/>
        </authorList>
    </citation>
    <scope>NUCLEOTIDE SEQUENCE [LARGE SCALE GENOMIC DNA]</scope>
</reference>